<evidence type="ECO:0000313" key="3">
    <source>
        <dbReference type="Proteomes" id="UP000070700"/>
    </source>
</evidence>
<dbReference type="InterPro" id="IPR001667">
    <property type="entry name" value="DDH_dom"/>
</dbReference>
<dbReference type="InParanoid" id="A0A194XWV2"/>
<dbReference type="InterPro" id="IPR038763">
    <property type="entry name" value="DHH_sf"/>
</dbReference>
<feature type="domain" description="DDH" evidence="1">
    <location>
        <begin position="261"/>
        <end position="381"/>
    </location>
</feature>
<dbReference type="EMBL" id="KQ947404">
    <property type="protein sequence ID" value="KUJ24631.1"/>
    <property type="molecule type" value="Genomic_DNA"/>
</dbReference>
<dbReference type="Pfam" id="PF01368">
    <property type="entry name" value="DHH"/>
    <property type="match status" value="1"/>
</dbReference>
<dbReference type="GeneID" id="28830798"/>
<dbReference type="SUPFAM" id="SSF64182">
    <property type="entry name" value="DHH phosphoesterases"/>
    <property type="match status" value="1"/>
</dbReference>
<proteinExistence type="predicted"/>
<reference evidence="2 3" key="1">
    <citation type="submission" date="2015-10" db="EMBL/GenBank/DDBJ databases">
        <title>Full genome of DAOMC 229536 Phialocephala scopiformis, a fungal endophyte of spruce producing the potent anti-insectan compound rugulosin.</title>
        <authorList>
            <consortium name="DOE Joint Genome Institute"/>
            <person name="Walker A.K."/>
            <person name="Frasz S.L."/>
            <person name="Seifert K.A."/>
            <person name="Miller J.D."/>
            <person name="Mondo S.J."/>
            <person name="Labutti K."/>
            <person name="Lipzen A."/>
            <person name="Dockter R."/>
            <person name="Kennedy M."/>
            <person name="Grigoriev I.V."/>
            <person name="Spatafora J.W."/>
        </authorList>
    </citation>
    <scope>NUCLEOTIDE SEQUENCE [LARGE SCALE GENOMIC DNA]</scope>
    <source>
        <strain evidence="2 3">CBS 120377</strain>
    </source>
</reference>
<protein>
    <submittedName>
        <fullName evidence="2">DHH phosphoesterase</fullName>
    </submittedName>
</protein>
<dbReference type="OrthoDB" id="5221199at2759"/>
<name>A0A194XWV2_MOLSC</name>
<dbReference type="Gene3D" id="3.90.1640.10">
    <property type="entry name" value="inorganic pyrophosphatase (n-terminal core)"/>
    <property type="match status" value="1"/>
</dbReference>
<dbReference type="KEGG" id="psco:LY89DRAFT_745587"/>
<gene>
    <name evidence="2" type="ORF">LY89DRAFT_745587</name>
</gene>
<sequence length="776" mass="88029">MYIYDEILRIYINTSPLMVSIRVLQAVRDIDPPVQLSWDDHGFVCGVSHDVAMQLTKELGMRMLWVHEFMQLAHQHHRVALRYLHLAQPGWFNLDEIDHDGLPTTLSPTNQPGLWKFWSPESTEHVCGAVRSFVTSSGTCSLDLGIPIFAKHPKIMLRECYEKLEPPVPSPLCTIWPKYEKLIHLRDTLSLQRFLKELDISKISISIEDYQDDFLYNRGKERLIDLIDKRRLLEREATNLEIIHEAQLLSMLCSPPDDQAFFVIGHARPDADSVVSSVFEAMRRHLVYPNHACLPWSKSIPREVEHILGPEVTGLMSKISPPRRNNSIVLVDCHQADPKYQMGVRAIIDHHILNGKQFPYYMALSHEVSWSTTIQVYVKILGSGLDLSPGMAKTLLEATRLEAEPSLIPRMSETDQLAIARLESIAGYGVAATYEELMSIMLNTAEIKELFYKDYRQTSYGFSVIKSNKSNDFGAIAEAKNRTYHLPLTVVKEVVYAEDFSGVCLENISLVINPVFHDKGFKNALQKIVTVACQHFHGKECLFVEGDSITLKDIESQTPRLLLMPLIETIVNEHMRFRYAASINRYISLGFYSGSQEHYGSPGDEAIVKSGLSFFDKVYREMETGCDSSALKSLQHDRYVKLLDTFISGSNLVTHGTNAPQKVDIQAARPALIRASEADEVTGLPSTLHSPDNYGNNSLWRYWSSDAVENVATRGHIFVMDQTSIDLKVRPDERTKQLTFRPVYKDIPDLKVEVEDDGSGKWVKVNVSPRLFFICG</sequence>
<accession>A0A194XWV2</accession>
<dbReference type="AlphaFoldDB" id="A0A194XWV2"/>
<evidence type="ECO:0000313" key="2">
    <source>
        <dbReference type="EMBL" id="KUJ24631.1"/>
    </source>
</evidence>
<keyword evidence="3" id="KW-1185">Reference proteome</keyword>
<dbReference type="Proteomes" id="UP000070700">
    <property type="component" value="Unassembled WGS sequence"/>
</dbReference>
<organism evidence="2 3">
    <name type="scientific">Mollisia scopiformis</name>
    <name type="common">Conifer needle endophyte fungus</name>
    <name type="synonym">Phialocephala scopiformis</name>
    <dbReference type="NCBI Taxonomy" id="149040"/>
    <lineage>
        <taxon>Eukaryota</taxon>
        <taxon>Fungi</taxon>
        <taxon>Dikarya</taxon>
        <taxon>Ascomycota</taxon>
        <taxon>Pezizomycotina</taxon>
        <taxon>Leotiomycetes</taxon>
        <taxon>Helotiales</taxon>
        <taxon>Mollisiaceae</taxon>
        <taxon>Mollisia</taxon>
    </lineage>
</organism>
<evidence type="ECO:0000259" key="1">
    <source>
        <dbReference type="Pfam" id="PF01368"/>
    </source>
</evidence>
<dbReference type="RefSeq" id="XP_018078986.1">
    <property type="nucleotide sequence ID" value="XM_018221072.1"/>
</dbReference>